<name>A0ACB9H978_CICIN</name>
<protein>
    <submittedName>
        <fullName evidence="1">Uncharacterized protein</fullName>
    </submittedName>
</protein>
<evidence type="ECO:0000313" key="1">
    <source>
        <dbReference type="EMBL" id="KAI3791801.1"/>
    </source>
</evidence>
<dbReference type="Proteomes" id="UP001055811">
    <property type="component" value="Linkage Group LG01"/>
</dbReference>
<comment type="caution">
    <text evidence="1">The sequence shown here is derived from an EMBL/GenBank/DDBJ whole genome shotgun (WGS) entry which is preliminary data.</text>
</comment>
<evidence type="ECO:0000313" key="2">
    <source>
        <dbReference type="Proteomes" id="UP001055811"/>
    </source>
</evidence>
<sequence length="107" mass="11798">MDVDYPENKNQDVDHGGYVKGENSGGNETINISSTDVSLDLDDHETLGSGKTRGKKRRKLTDSPKLVAESVLRMSARRRAKFSNEDHEPNPIKFEGDESTLPLLPGS</sequence>
<proteinExistence type="predicted"/>
<reference evidence="1 2" key="2">
    <citation type="journal article" date="2022" name="Mol. Ecol. Resour.">
        <title>The genomes of chicory, endive, great burdock and yacon provide insights into Asteraceae paleo-polyploidization history and plant inulin production.</title>
        <authorList>
            <person name="Fan W."/>
            <person name="Wang S."/>
            <person name="Wang H."/>
            <person name="Wang A."/>
            <person name="Jiang F."/>
            <person name="Liu H."/>
            <person name="Zhao H."/>
            <person name="Xu D."/>
            <person name="Zhang Y."/>
        </authorList>
    </citation>
    <scope>NUCLEOTIDE SEQUENCE [LARGE SCALE GENOMIC DNA]</scope>
    <source>
        <strain evidence="2">cv. Punajuju</strain>
        <tissue evidence="1">Leaves</tissue>
    </source>
</reference>
<reference evidence="2" key="1">
    <citation type="journal article" date="2022" name="Mol. Ecol. Resour.">
        <title>The genomes of chicory, endive, great burdock and yacon provide insights into Asteraceae palaeo-polyploidization history and plant inulin production.</title>
        <authorList>
            <person name="Fan W."/>
            <person name="Wang S."/>
            <person name="Wang H."/>
            <person name="Wang A."/>
            <person name="Jiang F."/>
            <person name="Liu H."/>
            <person name="Zhao H."/>
            <person name="Xu D."/>
            <person name="Zhang Y."/>
        </authorList>
    </citation>
    <scope>NUCLEOTIDE SEQUENCE [LARGE SCALE GENOMIC DNA]</scope>
    <source>
        <strain evidence="2">cv. Punajuju</strain>
    </source>
</reference>
<keyword evidence="2" id="KW-1185">Reference proteome</keyword>
<dbReference type="EMBL" id="CM042009">
    <property type="protein sequence ID" value="KAI3791801.1"/>
    <property type="molecule type" value="Genomic_DNA"/>
</dbReference>
<accession>A0ACB9H978</accession>
<organism evidence="1 2">
    <name type="scientific">Cichorium intybus</name>
    <name type="common">Chicory</name>
    <dbReference type="NCBI Taxonomy" id="13427"/>
    <lineage>
        <taxon>Eukaryota</taxon>
        <taxon>Viridiplantae</taxon>
        <taxon>Streptophyta</taxon>
        <taxon>Embryophyta</taxon>
        <taxon>Tracheophyta</taxon>
        <taxon>Spermatophyta</taxon>
        <taxon>Magnoliopsida</taxon>
        <taxon>eudicotyledons</taxon>
        <taxon>Gunneridae</taxon>
        <taxon>Pentapetalae</taxon>
        <taxon>asterids</taxon>
        <taxon>campanulids</taxon>
        <taxon>Asterales</taxon>
        <taxon>Asteraceae</taxon>
        <taxon>Cichorioideae</taxon>
        <taxon>Cichorieae</taxon>
        <taxon>Cichoriinae</taxon>
        <taxon>Cichorium</taxon>
    </lineage>
</organism>
<gene>
    <name evidence="1" type="ORF">L2E82_05664</name>
</gene>